<dbReference type="Proteomes" id="UP000758652">
    <property type="component" value="Unassembled WGS sequence"/>
</dbReference>
<evidence type="ECO:0000313" key="9">
    <source>
        <dbReference type="EMBL" id="MBE5062379.1"/>
    </source>
</evidence>
<evidence type="ECO:0000256" key="4">
    <source>
        <dbReference type="ARBA" id="ARBA00022691"/>
    </source>
</evidence>
<protein>
    <recommendedName>
        <fullName evidence="1">site-specific DNA-methyltransferase (adenine-specific)</fullName>
        <ecNumber evidence="1">2.1.1.72</ecNumber>
    </recommendedName>
</protein>
<evidence type="ECO:0000259" key="8">
    <source>
        <dbReference type="Pfam" id="PF02384"/>
    </source>
</evidence>
<dbReference type="Gene3D" id="3.40.50.150">
    <property type="entry name" value="Vaccinia Virus protein VP39"/>
    <property type="match status" value="1"/>
</dbReference>
<feature type="domain" description="DNA methylase adenine-specific" evidence="8">
    <location>
        <begin position="138"/>
        <end position="430"/>
    </location>
</feature>
<sequence length="469" mass="52438">MLEKTRMEELDDLIHLLEGSGLGRGMEMLDQIACLLLIRDLERKADGTLCGDIFPEEISAGGRRVPGAHLRWSVFRMFPEEEQYRTVRDWAFPFMKGILESRDPSCMRGAVFKIAGPALLARILGLLDELEGLTKESFEYLLEKLCAGSGLCARVPAPVVQLMTGLIRPGPEDSICDPACRIPELLLAAAEQCEKEGKRPAHILRGYDMDPVLIRVGNAYLNRCGTAAVSLSCLDSLSEQNTDRSCCSLILSVPPFRGMTDYDMVSPDLQKGFRSKRTELLFPELFLRMLRPGGRCACLVSPDVLSGSSRSHRALRKEIVEENRLEAVIGLPAGVFLPFTGIRTALLVFSRCRDVSDRTDFVWFCELEAVGMSLDGRRTPAGENGIPAVIRKFHCREQEEDRDRSGKSFLVDREELAANGYDLSFGRYRESPVPPADYEEAEKLLAELKQMEKKVSAQIRKLEKMLGKQ</sequence>
<dbReference type="GO" id="GO:0032259">
    <property type="term" value="P:methylation"/>
    <property type="evidence" value="ECO:0007669"/>
    <property type="project" value="UniProtKB-KW"/>
</dbReference>
<keyword evidence="7" id="KW-0175">Coiled coil</keyword>
<dbReference type="PANTHER" id="PTHR42933:SF3">
    <property type="entry name" value="TYPE I RESTRICTION ENZYME MJAVIII METHYLASE SUBUNIT"/>
    <property type="match status" value="1"/>
</dbReference>
<keyword evidence="3" id="KW-0808">Transferase</keyword>
<evidence type="ECO:0000256" key="2">
    <source>
        <dbReference type="ARBA" id="ARBA00022603"/>
    </source>
</evidence>
<dbReference type="SUPFAM" id="SSF53335">
    <property type="entry name" value="S-adenosyl-L-methionine-dependent methyltransferases"/>
    <property type="match status" value="1"/>
</dbReference>
<keyword evidence="2 9" id="KW-0489">Methyltransferase</keyword>
<keyword evidence="4" id="KW-0949">S-adenosyl-L-methionine</keyword>
<organism evidence="9 10">
    <name type="scientific">Claveliimonas monacensis</name>
    <dbReference type="NCBI Taxonomy" id="2779351"/>
    <lineage>
        <taxon>Bacteria</taxon>
        <taxon>Bacillati</taxon>
        <taxon>Bacillota</taxon>
        <taxon>Clostridia</taxon>
        <taxon>Lachnospirales</taxon>
        <taxon>Lachnospiraceae</taxon>
        <taxon>Claveliimonas</taxon>
    </lineage>
</organism>
<comment type="caution">
    <text evidence="9">The sequence shown here is derived from an EMBL/GenBank/DDBJ whole genome shotgun (WGS) entry which is preliminary data.</text>
</comment>
<dbReference type="EC" id="2.1.1.72" evidence="1"/>
<dbReference type="InterPro" id="IPR003356">
    <property type="entry name" value="DNA_methylase_A-5"/>
</dbReference>
<dbReference type="InterPro" id="IPR029063">
    <property type="entry name" value="SAM-dependent_MTases_sf"/>
</dbReference>
<keyword evidence="10" id="KW-1185">Reference proteome</keyword>
<evidence type="ECO:0000313" key="10">
    <source>
        <dbReference type="Proteomes" id="UP000758652"/>
    </source>
</evidence>
<dbReference type="InterPro" id="IPR051537">
    <property type="entry name" value="DNA_Adenine_Mtase"/>
</dbReference>
<evidence type="ECO:0000256" key="7">
    <source>
        <dbReference type="SAM" id="Coils"/>
    </source>
</evidence>
<proteinExistence type="predicted"/>
<dbReference type="GO" id="GO:0008168">
    <property type="term" value="F:methyltransferase activity"/>
    <property type="evidence" value="ECO:0007669"/>
    <property type="project" value="UniProtKB-KW"/>
</dbReference>
<reference evidence="9 10" key="1">
    <citation type="submission" date="2020-10" db="EMBL/GenBank/DDBJ databases">
        <title>ChiBAC.</title>
        <authorList>
            <person name="Zenner C."/>
            <person name="Hitch T.C.A."/>
            <person name="Clavel T."/>
        </authorList>
    </citation>
    <scope>NUCLEOTIDE SEQUENCE [LARGE SCALE GENOMIC DNA]</scope>
    <source>
        <strain evidence="9 10">DSM 108991</strain>
    </source>
</reference>
<dbReference type="RefSeq" id="WP_226394297.1">
    <property type="nucleotide sequence ID" value="NZ_JADCKL010000002.1"/>
</dbReference>
<feature type="coiled-coil region" evidence="7">
    <location>
        <begin position="438"/>
        <end position="468"/>
    </location>
</feature>
<dbReference type="EMBL" id="JADCKL010000002">
    <property type="protein sequence ID" value="MBE5062379.1"/>
    <property type="molecule type" value="Genomic_DNA"/>
</dbReference>
<evidence type="ECO:0000256" key="1">
    <source>
        <dbReference type="ARBA" id="ARBA00011900"/>
    </source>
</evidence>
<dbReference type="PANTHER" id="PTHR42933">
    <property type="entry name" value="SLR6095 PROTEIN"/>
    <property type="match status" value="1"/>
</dbReference>
<evidence type="ECO:0000256" key="5">
    <source>
        <dbReference type="ARBA" id="ARBA00022747"/>
    </source>
</evidence>
<keyword evidence="5" id="KW-0680">Restriction system</keyword>
<accession>A0ABR9RHE0</accession>
<evidence type="ECO:0000256" key="6">
    <source>
        <dbReference type="ARBA" id="ARBA00047942"/>
    </source>
</evidence>
<name>A0ABR9RHE0_9FIRM</name>
<dbReference type="Pfam" id="PF02384">
    <property type="entry name" value="N6_Mtase"/>
    <property type="match status" value="1"/>
</dbReference>
<gene>
    <name evidence="9" type="ORF">INF30_03745</name>
</gene>
<comment type="catalytic activity">
    <reaction evidence="6">
        <text>a 2'-deoxyadenosine in DNA + S-adenosyl-L-methionine = an N(6)-methyl-2'-deoxyadenosine in DNA + S-adenosyl-L-homocysteine + H(+)</text>
        <dbReference type="Rhea" id="RHEA:15197"/>
        <dbReference type="Rhea" id="RHEA-COMP:12418"/>
        <dbReference type="Rhea" id="RHEA-COMP:12419"/>
        <dbReference type="ChEBI" id="CHEBI:15378"/>
        <dbReference type="ChEBI" id="CHEBI:57856"/>
        <dbReference type="ChEBI" id="CHEBI:59789"/>
        <dbReference type="ChEBI" id="CHEBI:90615"/>
        <dbReference type="ChEBI" id="CHEBI:90616"/>
        <dbReference type="EC" id="2.1.1.72"/>
    </reaction>
</comment>
<evidence type="ECO:0000256" key="3">
    <source>
        <dbReference type="ARBA" id="ARBA00022679"/>
    </source>
</evidence>